<dbReference type="GO" id="GO:0000156">
    <property type="term" value="F:phosphorelay response regulator activity"/>
    <property type="evidence" value="ECO:0007669"/>
    <property type="project" value="TreeGrafter"/>
</dbReference>
<evidence type="ECO:0000256" key="1">
    <source>
        <dbReference type="ARBA" id="ARBA00004496"/>
    </source>
</evidence>
<evidence type="ECO:0000256" key="6">
    <source>
        <dbReference type="ARBA" id="ARBA00023125"/>
    </source>
</evidence>
<dbReference type="InterPro" id="IPR001867">
    <property type="entry name" value="OmpR/PhoB-type_DNA-bd"/>
</dbReference>
<evidence type="ECO:0000256" key="7">
    <source>
        <dbReference type="ARBA" id="ARBA00023163"/>
    </source>
</evidence>
<evidence type="ECO:0000256" key="4">
    <source>
        <dbReference type="ARBA" id="ARBA00023012"/>
    </source>
</evidence>
<dbReference type="Proteomes" id="UP000677918">
    <property type="component" value="Unassembled WGS sequence"/>
</dbReference>
<dbReference type="SMART" id="SM00862">
    <property type="entry name" value="Trans_reg_C"/>
    <property type="match status" value="1"/>
</dbReference>
<evidence type="ECO:0000256" key="8">
    <source>
        <dbReference type="PROSITE-ProRule" id="PRU00169"/>
    </source>
</evidence>
<evidence type="ECO:0000256" key="3">
    <source>
        <dbReference type="ARBA" id="ARBA00022553"/>
    </source>
</evidence>
<dbReference type="InterPro" id="IPR001789">
    <property type="entry name" value="Sig_transdc_resp-reg_receiver"/>
</dbReference>
<dbReference type="GO" id="GO:0005829">
    <property type="term" value="C:cytosol"/>
    <property type="evidence" value="ECO:0007669"/>
    <property type="project" value="TreeGrafter"/>
</dbReference>
<dbReference type="GO" id="GO:0032993">
    <property type="term" value="C:protein-DNA complex"/>
    <property type="evidence" value="ECO:0007669"/>
    <property type="project" value="TreeGrafter"/>
</dbReference>
<keyword evidence="3 8" id="KW-0597">Phosphoprotein</keyword>
<comment type="subcellular location">
    <subcellularLocation>
        <location evidence="1">Cytoplasm</location>
    </subcellularLocation>
</comment>
<feature type="modified residue" description="4-aspartylphosphate" evidence="8">
    <location>
        <position position="86"/>
    </location>
</feature>
<evidence type="ECO:0000256" key="9">
    <source>
        <dbReference type="PROSITE-ProRule" id="PRU01091"/>
    </source>
</evidence>
<evidence type="ECO:0000313" key="12">
    <source>
        <dbReference type="EMBL" id="GIQ69161.1"/>
    </source>
</evidence>
<dbReference type="Pfam" id="PF00486">
    <property type="entry name" value="Trans_reg_C"/>
    <property type="match status" value="1"/>
</dbReference>
<dbReference type="GO" id="GO:0006355">
    <property type="term" value="P:regulation of DNA-templated transcription"/>
    <property type="evidence" value="ECO:0007669"/>
    <property type="project" value="InterPro"/>
</dbReference>
<evidence type="ECO:0000259" key="10">
    <source>
        <dbReference type="PROSITE" id="PS50110"/>
    </source>
</evidence>
<feature type="DNA-binding region" description="OmpR/PhoB-type" evidence="9">
    <location>
        <begin position="161"/>
        <end position="259"/>
    </location>
</feature>
<evidence type="ECO:0000259" key="11">
    <source>
        <dbReference type="PROSITE" id="PS51755"/>
    </source>
</evidence>
<keyword evidence="4" id="KW-0902">Two-component regulatory system</keyword>
<sequence>MQLGAAENGAFASEAPACRCFLSSIYSIRCVVTLMFKLLIIEDDYALFQEVKERLTGWSYEVHGIRDFRMVLQEFTALKPDLVMIDIQLPYFDGFHWCRLIRSHSSVPIIFLSSRDHPTDMVMSMQLGADDYIQKPFHFDVLIAKIQAVLRRVYQYNTEQIELRSWCGAMIDYKKNTVTKGSHTITLTKNEMFILVRLLEQKNRIVPRETLIESLWEDSRFISDNTLTVNVNRLRKRLDELDLGRYIETKVGQGYMAMEDEAFRHD</sequence>
<evidence type="ECO:0000256" key="2">
    <source>
        <dbReference type="ARBA" id="ARBA00022490"/>
    </source>
</evidence>
<gene>
    <name evidence="12" type="primary">bceR</name>
    <name evidence="12" type="ORF">XYCOK13_19850</name>
</gene>
<dbReference type="PROSITE" id="PS51755">
    <property type="entry name" value="OMPR_PHOB"/>
    <property type="match status" value="1"/>
</dbReference>
<dbReference type="InterPro" id="IPR016032">
    <property type="entry name" value="Sig_transdc_resp-reg_C-effctor"/>
</dbReference>
<dbReference type="EMBL" id="BOVK01000024">
    <property type="protein sequence ID" value="GIQ69161.1"/>
    <property type="molecule type" value="Genomic_DNA"/>
</dbReference>
<dbReference type="InterPro" id="IPR036388">
    <property type="entry name" value="WH-like_DNA-bd_sf"/>
</dbReference>
<dbReference type="CDD" id="cd00383">
    <property type="entry name" value="trans_reg_C"/>
    <property type="match status" value="1"/>
</dbReference>
<evidence type="ECO:0000256" key="5">
    <source>
        <dbReference type="ARBA" id="ARBA00023015"/>
    </source>
</evidence>
<dbReference type="GO" id="GO:0000976">
    <property type="term" value="F:transcription cis-regulatory region binding"/>
    <property type="evidence" value="ECO:0007669"/>
    <property type="project" value="TreeGrafter"/>
</dbReference>
<dbReference type="PANTHER" id="PTHR48111:SF27">
    <property type="entry name" value="SENSORY TRANSDUCTION PROTEIN BCER"/>
    <property type="match status" value="1"/>
</dbReference>
<dbReference type="SUPFAM" id="SSF46894">
    <property type="entry name" value="C-terminal effector domain of the bipartite response regulators"/>
    <property type="match status" value="1"/>
</dbReference>
<accession>A0A8J4H410</accession>
<feature type="domain" description="Response regulatory" evidence="10">
    <location>
        <begin position="37"/>
        <end position="150"/>
    </location>
</feature>
<organism evidence="12 13">
    <name type="scientific">Xylanibacillus composti</name>
    <dbReference type="NCBI Taxonomy" id="1572762"/>
    <lineage>
        <taxon>Bacteria</taxon>
        <taxon>Bacillati</taxon>
        <taxon>Bacillota</taxon>
        <taxon>Bacilli</taxon>
        <taxon>Bacillales</taxon>
        <taxon>Paenibacillaceae</taxon>
        <taxon>Xylanibacillus</taxon>
    </lineage>
</organism>
<keyword evidence="13" id="KW-1185">Reference proteome</keyword>
<keyword evidence="2" id="KW-0963">Cytoplasm</keyword>
<name>A0A8J4H410_9BACL</name>
<dbReference type="PROSITE" id="PS50110">
    <property type="entry name" value="RESPONSE_REGULATORY"/>
    <property type="match status" value="1"/>
</dbReference>
<reference evidence="12" key="1">
    <citation type="submission" date="2021-04" db="EMBL/GenBank/DDBJ databases">
        <title>Draft genome sequence of Xylanibacillus composti strain K13.</title>
        <authorList>
            <person name="Uke A."/>
            <person name="Chhe C."/>
            <person name="Baramee S."/>
            <person name="Kosugi A."/>
        </authorList>
    </citation>
    <scope>NUCLEOTIDE SEQUENCE</scope>
    <source>
        <strain evidence="12">K13</strain>
    </source>
</reference>
<dbReference type="InterPro" id="IPR039420">
    <property type="entry name" value="WalR-like"/>
</dbReference>
<keyword evidence="5" id="KW-0805">Transcription regulation</keyword>
<protein>
    <submittedName>
        <fullName evidence="12">Sensory transduction protein BceR</fullName>
    </submittedName>
</protein>
<dbReference type="Pfam" id="PF00072">
    <property type="entry name" value="Response_reg"/>
    <property type="match status" value="1"/>
</dbReference>
<evidence type="ECO:0000313" key="13">
    <source>
        <dbReference type="Proteomes" id="UP000677918"/>
    </source>
</evidence>
<dbReference type="SMART" id="SM00448">
    <property type="entry name" value="REC"/>
    <property type="match status" value="1"/>
</dbReference>
<dbReference type="AlphaFoldDB" id="A0A8J4H410"/>
<comment type="caution">
    <text evidence="12">The sequence shown here is derived from an EMBL/GenBank/DDBJ whole genome shotgun (WGS) entry which is preliminary data.</text>
</comment>
<proteinExistence type="predicted"/>
<dbReference type="PANTHER" id="PTHR48111">
    <property type="entry name" value="REGULATOR OF RPOS"/>
    <property type="match status" value="1"/>
</dbReference>
<dbReference type="Gene3D" id="3.40.50.2300">
    <property type="match status" value="1"/>
</dbReference>
<dbReference type="CDD" id="cd18159">
    <property type="entry name" value="REC_OmpR_NsrR-like"/>
    <property type="match status" value="1"/>
</dbReference>
<dbReference type="SUPFAM" id="SSF52172">
    <property type="entry name" value="CheY-like"/>
    <property type="match status" value="1"/>
</dbReference>
<keyword evidence="6 9" id="KW-0238">DNA-binding</keyword>
<dbReference type="InterPro" id="IPR011006">
    <property type="entry name" value="CheY-like_superfamily"/>
</dbReference>
<dbReference type="Gene3D" id="1.10.10.10">
    <property type="entry name" value="Winged helix-like DNA-binding domain superfamily/Winged helix DNA-binding domain"/>
    <property type="match status" value="1"/>
</dbReference>
<feature type="domain" description="OmpR/PhoB-type" evidence="11">
    <location>
        <begin position="161"/>
        <end position="259"/>
    </location>
</feature>
<keyword evidence="7" id="KW-0804">Transcription</keyword>